<dbReference type="InterPro" id="IPR013325">
    <property type="entry name" value="RNA_pol_sigma_r2"/>
</dbReference>
<dbReference type="PRINTS" id="PR00046">
    <property type="entry name" value="SIGMA70FCT"/>
</dbReference>
<protein>
    <submittedName>
        <fullName evidence="6">FliA/WhiG family RNA polymerase sigma factor</fullName>
    </submittedName>
</protein>
<keyword evidence="2" id="KW-0731">Sigma factor</keyword>
<dbReference type="NCBIfam" id="TIGR02479">
    <property type="entry name" value="FliA_WhiG"/>
    <property type="match status" value="1"/>
</dbReference>
<keyword evidence="1" id="KW-0805">Transcription regulation</keyword>
<dbReference type="Pfam" id="PF04542">
    <property type="entry name" value="Sigma70_r2"/>
    <property type="match status" value="1"/>
</dbReference>
<keyword evidence="4" id="KW-0804">Transcription</keyword>
<dbReference type="CDD" id="cd06171">
    <property type="entry name" value="Sigma70_r4"/>
    <property type="match status" value="1"/>
</dbReference>
<dbReference type="Pfam" id="PF04545">
    <property type="entry name" value="Sigma70_r4"/>
    <property type="match status" value="1"/>
</dbReference>
<dbReference type="InterPro" id="IPR007627">
    <property type="entry name" value="RNA_pol_sigma70_r2"/>
</dbReference>
<name>A0A7C4EP31_9BACT</name>
<dbReference type="Gene3D" id="1.10.1740.10">
    <property type="match status" value="1"/>
</dbReference>
<dbReference type="GO" id="GO:0016987">
    <property type="term" value="F:sigma factor activity"/>
    <property type="evidence" value="ECO:0007669"/>
    <property type="project" value="UniProtKB-KW"/>
</dbReference>
<dbReference type="InterPro" id="IPR014284">
    <property type="entry name" value="RNA_pol_sigma-70_dom"/>
</dbReference>
<evidence type="ECO:0000256" key="1">
    <source>
        <dbReference type="ARBA" id="ARBA00023015"/>
    </source>
</evidence>
<dbReference type="GO" id="GO:0003677">
    <property type="term" value="F:DNA binding"/>
    <property type="evidence" value="ECO:0007669"/>
    <property type="project" value="UniProtKB-KW"/>
</dbReference>
<dbReference type="PROSITE" id="PS00716">
    <property type="entry name" value="SIGMA70_2"/>
    <property type="match status" value="1"/>
</dbReference>
<dbReference type="Pfam" id="PF04539">
    <property type="entry name" value="Sigma70_r3"/>
    <property type="match status" value="1"/>
</dbReference>
<dbReference type="GO" id="GO:0003899">
    <property type="term" value="F:DNA-directed RNA polymerase activity"/>
    <property type="evidence" value="ECO:0007669"/>
    <property type="project" value="InterPro"/>
</dbReference>
<feature type="domain" description="RNA polymerase sigma-70" evidence="5">
    <location>
        <begin position="201"/>
        <end position="227"/>
    </location>
</feature>
<dbReference type="InterPro" id="IPR007624">
    <property type="entry name" value="RNA_pol_sigma70_r3"/>
</dbReference>
<evidence type="ECO:0000256" key="2">
    <source>
        <dbReference type="ARBA" id="ARBA00023082"/>
    </source>
</evidence>
<dbReference type="NCBIfam" id="TIGR02937">
    <property type="entry name" value="sigma70-ECF"/>
    <property type="match status" value="1"/>
</dbReference>
<dbReference type="Gene3D" id="1.20.140.160">
    <property type="match status" value="1"/>
</dbReference>
<accession>A0A7C4EP31</accession>
<proteinExistence type="predicted"/>
<dbReference type="SUPFAM" id="SSF88946">
    <property type="entry name" value="Sigma2 domain of RNA polymerase sigma factors"/>
    <property type="match status" value="1"/>
</dbReference>
<gene>
    <name evidence="6" type="ORF">ENV75_00100</name>
</gene>
<dbReference type="AlphaFoldDB" id="A0A7C4EP31"/>
<dbReference type="GO" id="GO:0006352">
    <property type="term" value="P:DNA-templated transcription initiation"/>
    <property type="evidence" value="ECO:0007669"/>
    <property type="project" value="InterPro"/>
</dbReference>
<dbReference type="InterPro" id="IPR000943">
    <property type="entry name" value="RNA_pol_sigma70"/>
</dbReference>
<evidence type="ECO:0000259" key="5">
    <source>
        <dbReference type="PROSITE" id="PS00716"/>
    </source>
</evidence>
<comment type="caution">
    <text evidence="6">The sequence shown here is derived from an EMBL/GenBank/DDBJ whole genome shotgun (WGS) entry which is preliminary data.</text>
</comment>
<evidence type="ECO:0000313" key="6">
    <source>
        <dbReference type="EMBL" id="HGG98851.1"/>
    </source>
</evidence>
<evidence type="ECO:0000256" key="3">
    <source>
        <dbReference type="ARBA" id="ARBA00023125"/>
    </source>
</evidence>
<sequence>MFYSEDEKQRLIKQFLPKIKHYALRYYHIVQSVLELQDLISAGIKGLLEALNKYNPSLNVPLSAFIEHRVRGAILDEIRSLDFFSKEFRKKIEDVKKAYKDLKDTGRDPTDEEMAAYLNITEKELIEVYQSMKASDIVSLDEYITGQNGSKLSMYEVLSDEKNIFEEIGLQEVCEKLSHAIDKLSETEKIIISLYYYEELNMKEIAQIMGVSLSRVSQIHGKALIKLKNLLESEKN</sequence>
<evidence type="ECO:0000256" key="4">
    <source>
        <dbReference type="ARBA" id="ARBA00023163"/>
    </source>
</evidence>
<dbReference type="SUPFAM" id="SSF88659">
    <property type="entry name" value="Sigma3 and sigma4 domains of RNA polymerase sigma factors"/>
    <property type="match status" value="2"/>
</dbReference>
<dbReference type="InterPro" id="IPR007630">
    <property type="entry name" value="RNA_pol_sigma70_r4"/>
</dbReference>
<dbReference type="PANTHER" id="PTHR30385:SF7">
    <property type="entry name" value="RNA POLYMERASE SIGMA FACTOR FLIA"/>
    <property type="match status" value="1"/>
</dbReference>
<reference evidence="6" key="1">
    <citation type="journal article" date="2020" name="mSystems">
        <title>Genome- and Community-Level Interaction Insights into Carbon Utilization and Element Cycling Functions of Hydrothermarchaeota in Hydrothermal Sediment.</title>
        <authorList>
            <person name="Zhou Z."/>
            <person name="Liu Y."/>
            <person name="Xu W."/>
            <person name="Pan J."/>
            <person name="Luo Z.H."/>
            <person name="Li M."/>
        </authorList>
    </citation>
    <scope>NUCLEOTIDE SEQUENCE [LARGE SCALE GENOMIC DNA]</scope>
    <source>
        <strain evidence="6">SpSt-788</strain>
    </source>
</reference>
<keyword evidence="3" id="KW-0238">DNA-binding</keyword>
<dbReference type="InterPro" id="IPR012845">
    <property type="entry name" value="RNA_pol_sigma_FliA_WhiG"/>
</dbReference>
<dbReference type="InterPro" id="IPR013324">
    <property type="entry name" value="RNA_pol_sigma_r3/r4-like"/>
</dbReference>
<dbReference type="PANTHER" id="PTHR30385">
    <property type="entry name" value="SIGMA FACTOR F FLAGELLAR"/>
    <property type="match status" value="1"/>
</dbReference>
<organism evidence="6">
    <name type="scientific">Thermodesulfovibrio aggregans</name>
    <dbReference type="NCBI Taxonomy" id="86166"/>
    <lineage>
        <taxon>Bacteria</taxon>
        <taxon>Pseudomonadati</taxon>
        <taxon>Nitrospirota</taxon>
        <taxon>Thermodesulfovibrionia</taxon>
        <taxon>Thermodesulfovibrionales</taxon>
        <taxon>Thermodesulfovibrionaceae</taxon>
        <taxon>Thermodesulfovibrio</taxon>
    </lineage>
</organism>
<dbReference type="EMBL" id="DTHO01000001">
    <property type="protein sequence ID" value="HGG98851.1"/>
    <property type="molecule type" value="Genomic_DNA"/>
</dbReference>